<keyword evidence="3" id="KW-1185">Reference proteome</keyword>
<dbReference type="CDD" id="cd00158">
    <property type="entry name" value="RHOD"/>
    <property type="match status" value="1"/>
</dbReference>
<dbReference type="Pfam" id="PF00581">
    <property type="entry name" value="Rhodanese"/>
    <property type="match status" value="1"/>
</dbReference>
<name>A0ABW5B1P9_9FLAO</name>
<evidence type="ECO:0000259" key="1">
    <source>
        <dbReference type="PROSITE" id="PS50206"/>
    </source>
</evidence>
<comment type="caution">
    <text evidence="2">The sequence shown here is derived from an EMBL/GenBank/DDBJ whole genome shotgun (WGS) entry which is preliminary data.</text>
</comment>
<evidence type="ECO:0000313" key="3">
    <source>
        <dbReference type="Proteomes" id="UP001597344"/>
    </source>
</evidence>
<sequence length="104" mass="11984">MAENITQEEWRELISKDDNAVILDVRTEEEIEDGFIPDMLNIDIRKGQGFLDDLEQLDKTKNYYVYCRSGARSAQACTLMNQMGFETTYNLIGGFMNWDGETAE</sequence>
<dbReference type="Gene3D" id="3.40.250.10">
    <property type="entry name" value="Rhodanese-like domain"/>
    <property type="match status" value="1"/>
</dbReference>
<dbReference type="PANTHER" id="PTHR43031">
    <property type="entry name" value="FAD-DEPENDENT OXIDOREDUCTASE"/>
    <property type="match status" value="1"/>
</dbReference>
<dbReference type="Proteomes" id="UP001597344">
    <property type="component" value="Unassembled WGS sequence"/>
</dbReference>
<organism evidence="2 3">
    <name type="scientific">Aquimarina celericrescens</name>
    <dbReference type="NCBI Taxonomy" id="1964542"/>
    <lineage>
        <taxon>Bacteria</taxon>
        <taxon>Pseudomonadati</taxon>
        <taxon>Bacteroidota</taxon>
        <taxon>Flavobacteriia</taxon>
        <taxon>Flavobacteriales</taxon>
        <taxon>Flavobacteriaceae</taxon>
        <taxon>Aquimarina</taxon>
    </lineage>
</organism>
<dbReference type="SUPFAM" id="SSF52821">
    <property type="entry name" value="Rhodanese/Cell cycle control phosphatase"/>
    <property type="match status" value="1"/>
</dbReference>
<dbReference type="InterPro" id="IPR036873">
    <property type="entry name" value="Rhodanese-like_dom_sf"/>
</dbReference>
<dbReference type="EMBL" id="JBHUHY010000015">
    <property type="protein sequence ID" value="MFD2188031.1"/>
    <property type="molecule type" value="Genomic_DNA"/>
</dbReference>
<reference evidence="3" key="1">
    <citation type="journal article" date="2019" name="Int. J. Syst. Evol. Microbiol.">
        <title>The Global Catalogue of Microorganisms (GCM) 10K type strain sequencing project: providing services to taxonomists for standard genome sequencing and annotation.</title>
        <authorList>
            <consortium name="The Broad Institute Genomics Platform"/>
            <consortium name="The Broad Institute Genome Sequencing Center for Infectious Disease"/>
            <person name="Wu L."/>
            <person name="Ma J."/>
        </authorList>
    </citation>
    <scope>NUCLEOTIDE SEQUENCE [LARGE SCALE GENOMIC DNA]</scope>
    <source>
        <strain evidence="3">DT92</strain>
    </source>
</reference>
<protein>
    <submittedName>
        <fullName evidence="2">Rhodanese-like domain-containing protein</fullName>
    </submittedName>
</protein>
<gene>
    <name evidence="2" type="ORF">ACFSJT_14610</name>
</gene>
<proteinExistence type="predicted"/>
<dbReference type="RefSeq" id="WP_378321037.1">
    <property type="nucleotide sequence ID" value="NZ_JBHUHY010000015.1"/>
</dbReference>
<evidence type="ECO:0000313" key="2">
    <source>
        <dbReference type="EMBL" id="MFD2188031.1"/>
    </source>
</evidence>
<dbReference type="PROSITE" id="PS50206">
    <property type="entry name" value="RHODANESE_3"/>
    <property type="match status" value="1"/>
</dbReference>
<dbReference type="InterPro" id="IPR001763">
    <property type="entry name" value="Rhodanese-like_dom"/>
</dbReference>
<feature type="domain" description="Rhodanese" evidence="1">
    <location>
        <begin position="16"/>
        <end position="104"/>
    </location>
</feature>
<accession>A0ABW5B1P9</accession>
<dbReference type="SMART" id="SM00450">
    <property type="entry name" value="RHOD"/>
    <property type="match status" value="1"/>
</dbReference>
<dbReference type="InterPro" id="IPR050229">
    <property type="entry name" value="GlpE_sulfurtransferase"/>
</dbReference>
<dbReference type="PANTHER" id="PTHR43031:SF1">
    <property type="entry name" value="PYRIDINE NUCLEOTIDE-DISULPHIDE OXIDOREDUCTASE"/>
    <property type="match status" value="1"/>
</dbReference>